<dbReference type="AlphaFoldDB" id="A0A0F9KK85"/>
<dbReference type="EMBL" id="LAZR01007875">
    <property type="protein sequence ID" value="KKM82353.1"/>
    <property type="molecule type" value="Genomic_DNA"/>
</dbReference>
<protein>
    <submittedName>
        <fullName evidence="1">Uncharacterized protein</fullName>
    </submittedName>
</protein>
<accession>A0A0F9KK85</accession>
<organism evidence="1">
    <name type="scientific">marine sediment metagenome</name>
    <dbReference type="NCBI Taxonomy" id="412755"/>
    <lineage>
        <taxon>unclassified sequences</taxon>
        <taxon>metagenomes</taxon>
        <taxon>ecological metagenomes</taxon>
    </lineage>
</organism>
<sequence length="121" mass="14518">MRKPYTIPEQEIEILINGLMEHGDEETYNRMRDKTFFVIDKKDDLDEMLMDMYETMIVRARELVVKNEKDKELQNILYQLASILRILAHELYRTYIKNGKGRDNERFIRLVSFNKDAPVTT</sequence>
<evidence type="ECO:0000313" key="1">
    <source>
        <dbReference type="EMBL" id="KKM82353.1"/>
    </source>
</evidence>
<proteinExistence type="predicted"/>
<name>A0A0F9KK85_9ZZZZ</name>
<reference evidence="1" key="1">
    <citation type="journal article" date="2015" name="Nature">
        <title>Complex archaea that bridge the gap between prokaryotes and eukaryotes.</title>
        <authorList>
            <person name="Spang A."/>
            <person name="Saw J.H."/>
            <person name="Jorgensen S.L."/>
            <person name="Zaremba-Niedzwiedzka K."/>
            <person name="Martijn J."/>
            <person name="Lind A.E."/>
            <person name="van Eijk R."/>
            <person name="Schleper C."/>
            <person name="Guy L."/>
            <person name="Ettema T.J."/>
        </authorList>
    </citation>
    <scope>NUCLEOTIDE SEQUENCE</scope>
</reference>
<comment type="caution">
    <text evidence="1">The sequence shown here is derived from an EMBL/GenBank/DDBJ whole genome shotgun (WGS) entry which is preliminary data.</text>
</comment>
<gene>
    <name evidence="1" type="ORF">LCGC14_1320490</name>
</gene>